<accession>A0A4R3YTX9</accession>
<proteinExistence type="predicted"/>
<evidence type="ECO:0000256" key="2">
    <source>
        <dbReference type="ARBA" id="ARBA00023125"/>
    </source>
</evidence>
<reference evidence="6 7" key="1">
    <citation type="submission" date="2019-03" db="EMBL/GenBank/DDBJ databases">
        <title>Above-ground endophytic microbial communities from plants in different locations in the United States.</title>
        <authorList>
            <person name="Frank C."/>
        </authorList>
    </citation>
    <scope>NUCLEOTIDE SEQUENCE [LARGE SCALE GENOMIC DNA]</scope>
    <source>
        <strain evidence="6 7">LP_13_YM</strain>
    </source>
</reference>
<dbReference type="GO" id="GO:0000976">
    <property type="term" value="F:transcription cis-regulatory region binding"/>
    <property type="evidence" value="ECO:0007669"/>
    <property type="project" value="TreeGrafter"/>
</dbReference>
<keyword evidence="2 4" id="KW-0238">DNA-binding</keyword>
<dbReference type="Pfam" id="PF14246">
    <property type="entry name" value="TetR_C_7"/>
    <property type="match status" value="1"/>
</dbReference>
<organism evidence="6 7">
    <name type="scientific">Luteibacter rhizovicinus</name>
    <dbReference type="NCBI Taxonomy" id="242606"/>
    <lineage>
        <taxon>Bacteria</taxon>
        <taxon>Pseudomonadati</taxon>
        <taxon>Pseudomonadota</taxon>
        <taxon>Gammaproteobacteria</taxon>
        <taxon>Lysobacterales</taxon>
        <taxon>Rhodanobacteraceae</taxon>
        <taxon>Luteibacter</taxon>
    </lineage>
</organism>
<dbReference type="AlphaFoldDB" id="A0A4R3YTX9"/>
<dbReference type="OrthoDB" id="270177at2"/>
<dbReference type="PROSITE" id="PS50977">
    <property type="entry name" value="HTH_TETR_2"/>
    <property type="match status" value="1"/>
</dbReference>
<feature type="DNA-binding region" description="H-T-H motif" evidence="4">
    <location>
        <begin position="29"/>
        <end position="48"/>
    </location>
</feature>
<dbReference type="PANTHER" id="PTHR30055:SF119">
    <property type="entry name" value="NALC"/>
    <property type="match status" value="1"/>
</dbReference>
<dbReference type="InterPro" id="IPR036271">
    <property type="entry name" value="Tet_transcr_reg_TetR-rel_C_sf"/>
</dbReference>
<comment type="caution">
    <text evidence="6">The sequence shown here is derived from an EMBL/GenBank/DDBJ whole genome shotgun (WGS) entry which is preliminary data.</text>
</comment>
<dbReference type="GO" id="GO:0003700">
    <property type="term" value="F:DNA-binding transcription factor activity"/>
    <property type="evidence" value="ECO:0007669"/>
    <property type="project" value="TreeGrafter"/>
</dbReference>
<name>A0A4R3YTX9_9GAMM</name>
<dbReference type="Gene3D" id="1.10.357.10">
    <property type="entry name" value="Tetracycline Repressor, domain 2"/>
    <property type="match status" value="1"/>
</dbReference>
<evidence type="ECO:0000256" key="1">
    <source>
        <dbReference type="ARBA" id="ARBA00023015"/>
    </source>
</evidence>
<evidence type="ECO:0000256" key="4">
    <source>
        <dbReference type="PROSITE-ProRule" id="PRU00335"/>
    </source>
</evidence>
<protein>
    <submittedName>
        <fullName evidence="6">TetR family transcriptional regulator</fullName>
    </submittedName>
</protein>
<dbReference type="Pfam" id="PF00440">
    <property type="entry name" value="TetR_N"/>
    <property type="match status" value="1"/>
</dbReference>
<keyword evidence="3" id="KW-0804">Transcription</keyword>
<dbReference type="SUPFAM" id="SSF48498">
    <property type="entry name" value="Tetracyclin repressor-like, C-terminal domain"/>
    <property type="match status" value="1"/>
</dbReference>
<evidence type="ECO:0000256" key="3">
    <source>
        <dbReference type="ARBA" id="ARBA00023163"/>
    </source>
</evidence>
<evidence type="ECO:0000259" key="5">
    <source>
        <dbReference type="PROSITE" id="PS50977"/>
    </source>
</evidence>
<dbReference type="Proteomes" id="UP000295645">
    <property type="component" value="Unassembled WGS sequence"/>
</dbReference>
<dbReference type="RefSeq" id="WP_132142608.1">
    <property type="nucleotide sequence ID" value="NZ_SMCS01000002.1"/>
</dbReference>
<dbReference type="InterPro" id="IPR001647">
    <property type="entry name" value="HTH_TetR"/>
</dbReference>
<keyword evidence="1" id="KW-0805">Transcription regulation</keyword>
<dbReference type="InterPro" id="IPR039536">
    <property type="entry name" value="TetR_C_Proteobacteria"/>
</dbReference>
<keyword evidence="7" id="KW-1185">Reference proteome</keyword>
<dbReference type="EMBL" id="SMCS01000002">
    <property type="protein sequence ID" value="TCV96417.1"/>
    <property type="molecule type" value="Genomic_DNA"/>
</dbReference>
<dbReference type="InterPro" id="IPR009057">
    <property type="entry name" value="Homeodomain-like_sf"/>
</dbReference>
<dbReference type="PANTHER" id="PTHR30055">
    <property type="entry name" value="HTH-TYPE TRANSCRIPTIONAL REGULATOR RUTR"/>
    <property type="match status" value="1"/>
</dbReference>
<evidence type="ECO:0000313" key="6">
    <source>
        <dbReference type="EMBL" id="TCV96417.1"/>
    </source>
</evidence>
<dbReference type="PRINTS" id="PR00455">
    <property type="entry name" value="HTHTETR"/>
</dbReference>
<feature type="domain" description="HTH tetR-type" evidence="5">
    <location>
        <begin position="6"/>
        <end position="66"/>
    </location>
</feature>
<evidence type="ECO:0000313" key="7">
    <source>
        <dbReference type="Proteomes" id="UP000295645"/>
    </source>
</evidence>
<gene>
    <name evidence="6" type="ORF">EC912_102768</name>
</gene>
<dbReference type="InterPro" id="IPR050109">
    <property type="entry name" value="HTH-type_TetR-like_transc_reg"/>
</dbReference>
<dbReference type="FunFam" id="1.10.10.60:FF:000141">
    <property type="entry name" value="TetR family transcriptional regulator"/>
    <property type="match status" value="1"/>
</dbReference>
<sequence>MKVRTDTKRASIVETAAELFLELGYERTSMNELAKRLGGSKTTLYGYFESKEQLFEAVVRTFATGHLAEAAHGMQVNHVDVTELQTTLLRFAERMLRVLTDDARAMACYRMVLAEAGRSNVGQMFYEAGPSEAVSTVAEVLGAAMKQGILAKHDSLVRAHQLLALITAEIQPRLYDPEPSPMERPAIRRLTKRAVDMFLGGALPR</sequence>
<dbReference type="Gene3D" id="1.10.10.60">
    <property type="entry name" value="Homeodomain-like"/>
    <property type="match status" value="1"/>
</dbReference>
<dbReference type="SUPFAM" id="SSF46689">
    <property type="entry name" value="Homeodomain-like"/>
    <property type="match status" value="1"/>
</dbReference>